<proteinExistence type="predicted"/>
<evidence type="ECO:0000313" key="1">
    <source>
        <dbReference type="EMBL" id="GIU49332.1"/>
    </source>
</evidence>
<dbReference type="EMBL" id="BPEY01000068">
    <property type="protein sequence ID" value="GIU49332.1"/>
    <property type="molecule type" value="Genomic_DNA"/>
</dbReference>
<comment type="caution">
    <text evidence="1">The sequence shown here is derived from an EMBL/GenBank/DDBJ whole genome shotgun (WGS) entry which is preliminary data.</text>
</comment>
<dbReference type="Proteomes" id="UP000887104">
    <property type="component" value="Unassembled WGS sequence"/>
</dbReference>
<keyword evidence="2" id="KW-1185">Reference proteome</keyword>
<gene>
    <name evidence="1" type="ORF">TUM4438_32700</name>
</gene>
<sequence length="188" mass="21675">MSQYFFAVENMNIPFYDFPDEFSGAVPTNIFTHPAEPVPLVVKFTGDDVHQLADIFLVPGLSIKQTLFQQLKLNDIYATNWVQIILFDQGGHLYQMLQVENEIKAIDRQQSEFDFYDEFNGGEFISGMNKLILDQSLLSKIPLQQRLIFRDAGWKDKLFFHKSVVDTIMQSQSKGIDFIPAEGYNEFS</sequence>
<name>A0ABQ4PM83_9GAMM</name>
<reference evidence="1" key="1">
    <citation type="submission" date="2021-05" db="EMBL/GenBank/DDBJ databases">
        <title>Molecular characterization for Shewanella algae harboring chromosomal blaOXA-55-like strains isolated from clinical and environment sample.</title>
        <authorList>
            <person name="Ohama Y."/>
            <person name="Aoki K."/>
            <person name="Harada S."/>
            <person name="Moriya K."/>
            <person name="Ishii Y."/>
            <person name="Tateda K."/>
        </authorList>
    </citation>
    <scope>NUCLEOTIDE SEQUENCE</scope>
    <source>
        <strain evidence="1">JCM 11563</strain>
    </source>
</reference>
<accession>A0ABQ4PM83</accession>
<evidence type="ECO:0000313" key="2">
    <source>
        <dbReference type="Proteomes" id="UP000887104"/>
    </source>
</evidence>
<organism evidence="1 2">
    <name type="scientific">Shewanella sairae</name>
    <dbReference type="NCBI Taxonomy" id="190310"/>
    <lineage>
        <taxon>Bacteria</taxon>
        <taxon>Pseudomonadati</taxon>
        <taxon>Pseudomonadota</taxon>
        <taxon>Gammaproteobacteria</taxon>
        <taxon>Alteromonadales</taxon>
        <taxon>Shewanellaceae</taxon>
        <taxon>Shewanella</taxon>
    </lineage>
</organism>
<dbReference type="RefSeq" id="WP_220782233.1">
    <property type="nucleotide sequence ID" value="NZ_BPEY01000068.1"/>
</dbReference>
<protein>
    <submittedName>
        <fullName evidence="1">Uncharacterized protein</fullName>
    </submittedName>
</protein>